<dbReference type="EMBL" id="MT774375">
    <property type="protein sequence ID" value="QOR58018.1"/>
    <property type="molecule type" value="Genomic_DNA"/>
</dbReference>
<evidence type="ECO:0000313" key="2">
    <source>
        <dbReference type="Proteomes" id="UP000593838"/>
    </source>
</evidence>
<protein>
    <submittedName>
        <fullName evidence="1">Uncharacterized protein</fullName>
    </submittedName>
</protein>
<keyword evidence="2" id="KW-1185">Reference proteome</keyword>
<dbReference type="GeneID" id="65128470"/>
<dbReference type="KEGG" id="vg:65128470"/>
<sequence>MSKRKYHKSNCDATVRAIVEDALGRKVILVGKHAFEWSIILEKEGRLVITTFPKREQAVDIFNKKYRNK</sequence>
<proteinExistence type="predicted"/>
<accession>A0A7M1RUK0</accession>
<evidence type="ECO:0000313" key="1">
    <source>
        <dbReference type="EMBL" id="QOR58018.1"/>
    </source>
</evidence>
<dbReference type="RefSeq" id="YP_010110176.1">
    <property type="nucleotide sequence ID" value="NC_055868.1"/>
</dbReference>
<name>A0A7M1RUK0_9CAUD</name>
<organism evidence="1 2">
    <name type="scientific">uncultured phage cr50_1</name>
    <dbReference type="NCBI Taxonomy" id="2772059"/>
    <lineage>
        <taxon>Viruses</taxon>
        <taxon>Duplodnaviria</taxon>
        <taxon>Heunggongvirae</taxon>
        <taxon>Uroviricota</taxon>
        <taxon>Caudoviricetes</taxon>
        <taxon>Crassvirales</taxon>
        <taxon>Suoliviridae</taxon>
        <taxon>Boorivirinae</taxon>
        <taxon>Cohcovirus</taxon>
        <taxon>Cohcovirus hiberniae</taxon>
    </lineage>
</organism>
<reference evidence="1 2" key="1">
    <citation type="submission" date="2020-07" db="EMBL/GenBank/DDBJ databases">
        <title>Taxonomic proposal: Crassvirales, a new order of highly abundant and diverse bacterial viruses.</title>
        <authorList>
            <person name="Shkoporov A.N."/>
            <person name="Stockdale S.R."/>
            <person name="Guerin E."/>
            <person name="Ross R.P."/>
            <person name="Hill C."/>
        </authorList>
    </citation>
    <scope>NUCLEOTIDE SEQUENCE [LARGE SCALE GENOMIC DNA]</scope>
</reference>
<dbReference type="Proteomes" id="UP000593838">
    <property type="component" value="Segment"/>
</dbReference>